<dbReference type="Proteomes" id="UP000646211">
    <property type="component" value="Unassembled WGS sequence"/>
</dbReference>
<sequence length="146" mass="16834">MKIEVYIDGRDFLHKGRSFNDSILKSLKETTTYKLPEELSIGKAYEIEIIKKICHKDSLMHSIEKHITLDTEFANKLIIQDTINCSCLKSITTVGEVLKDLMIDNYQLVLTNRTWAEVNHLVLFFEAVNYGEANSFVKKSIRGIYT</sequence>
<dbReference type="EMBL" id="JADHEC010000005">
    <property type="protein sequence ID" value="MBF2707744.1"/>
    <property type="molecule type" value="Genomic_DNA"/>
</dbReference>
<comment type="caution">
    <text evidence="1">The sequence shown here is derived from an EMBL/GenBank/DDBJ whole genome shotgun (WGS) entry which is preliminary data.</text>
</comment>
<organism evidence="1 2">
    <name type="scientific">Flavobacterium soyangense</name>
    <dbReference type="NCBI Taxonomy" id="2023265"/>
    <lineage>
        <taxon>Bacteria</taxon>
        <taxon>Pseudomonadati</taxon>
        <taxon>Bacteroidota</taxon>
        <taxon>Flavobacteriia</taxon>
        <taxon>Flavobacteriales</taxon>
        <taxon>Flavobacteriaceae</taxon>
        <taxon>Flavobacterium</taxon>
    </lineage>
</organism>
<protein>
    <submittedName>
        <fullName evidence="1">Uncharacterized protein</fullName>
    </submittedName>
</protein>
<name>A0A930UBI0_9FLAO</name>
<keyword evidence="2" id="KW-1185">Reference proteome</keyword>
<dbReference type="AlphaFoldDB" id="A0A930UBI0"/>
<evidence type="ECO:0000313" key="2">
    <source>
        <dbReference type="Proteomes" id="UP000646211"/>
    </source>
</evidence>
<dbReference type="RefSeq" id="WP_194311006.1">
    <property type="nucleotide sequence ID" value="NZ_JADHEC010000005.1"/>
</dbReference>
<accession>A0A930UBI0</accession>
<gene>
    <name evidence="1" type="ORF">IR213_03945</name>
</gene>
<reference evidence="1" key="1">
    <citation type="submission" date="2020-11" db="EMBL/GenBank/DDBJ databases">
        <title>Genome of Flavobacterium soyangense.</title>
        <authorList>
            <person name="Liu Q."/>
            <person name="Xin Y.-H."/>
        </authorList>
    </citation>
    <scope>NUCLEOTIDE SEQUENCE</scope>
    <source>
        <strain evidence="1">CGMCC 1.13493</strain>
    </source>
</reference>
<evidence type="ECO:0000313" key="1">
    <source>
        <dbReference type="EMBL" id="MBF2707744.1"/>
    </source>
</evidence>
<proteinExistence type="predicted"/>